<feature type="region of interest" description="Disordered" evidence="16">
    <location>
        <begin position="591"/>
        <end position="623"/>
    </location>
</feature>
<keyword evidence="8" id="KW-0479">Metal-binding</keyword>
<dbReference type="InterPro" id="IPR058051">
    <property type="entry name" value="Znf_RING_synoviolin"/>
</dbReference>
<comment type="catalytic activity">
    <reaction evidence="1">
        <text>S-ubiquitinyl-[E2 ubiquitin-conjugating enzyme]-L-cysteine + [acceptor protein]-L-lysine = [E2 ubiquitin-conjugating enzyme]-L-cysteine + N(6)-ubiquitinyl-[acceptor protein]-L-lysine.</text>
        <dbReference type="EC" id="2.3.2.27"/>
    </reaction>
</comment>
<evidence type="ECO:0000256" key="15">
    <source>
        <dbReference type="PROSITE-ProRule" id="PRU00175"/>
    </source>
</evidence>
<evidence type="ECO:0000259" key="18">
    <source>
        <dbReference type="PROSITE" id="PS50089"/>
    </source>
</evidence>
<dbReference type="InterPro" id="IPR001841">
    <property type="entry name" value="Znf_RING"/>
</dbReference>
<evidence type="ECO:0000256" key="13">
    <source>
        <dbReference type="ARBA" id="ARBA00022989"/>
    </source>
</evidence>
<dbReference type="Gene3D" id="3.30.40.10">
    <property type="entry name" value="Zinc/RING finger domain, C3HC4 (zinc finger)"/>
    <property type="match status" value="1"/>
</dbReference>
<evidence type="ECO:0000313" key="19">
    <source>
        <dbReference type="EMBL" id="KLU91428.1"/>
    </source>
</evidence>
<comment type="subcellular location">
    <subcellularLocation>
        <location evidence="2">Endoplasmic reticulum membrane</location>
        <topology evidence="2">Multi-pass membrane protein</topology>
    </subcellularLocation>
</comment>
<keyword evidence="7 17" id="KW-0812">Transmembrane</keyword>
<feature type="transmembrane region" description="Helical" evidence="17">
    <location>
        <begin position="166"/>
        <end position="184"/>
    </location>
</feature>
<evidence type="ECO:0000313" key="21">
    <source>
        <dbReference type="Proteomes" id="UP000011715"/>
    </source>
</evidence>
<dbReference type="GO" id="GO:0008270">
    <property type="term" value="F:zinc ion binding"/>
    <property type="evidence" value="ECO:0007669"/>
    <property type="project" value="UniProtKB-KW"/>
</dbReference>
<evidence type="ECO:0000256" key="9">
    <source>
        <dbReference type="ARBA" id="ARBA00022771"/>
    </source>
</evidence>
<dbReference type="PROSITE" id="PS50089">
    <property type="entry name" value="ZF_RING_2"/>
    <property type="match status" value="1"/>
</dbReference>
<protein>
    <recommendedName>
        <fullName evidence="5">RING-type E3 ubiquitin transferase</fullName>
        <ecNumber evidence="5">2.3.2.27</ecNumber>
    </recommendedName>
</protein>
<keyword evidence="14 17" id="KW-0472">Membrane</keyword>
<dbReference type="PANTHER" id="PTHR22763">
    <property type="entry name" value="RING ZINC FINGER PROTEIN"/>
    <property type="match status" value="1"/>
</dbReference>
<evidence type="ECO:0000256" key="8">
    <source>
        <dbReference type="ARBA" id="ARBA00022723"/>
    </source>
</evidence>
<comment type="similarity">
    <text evidence="4">Belongs to the HRD1 family.</text>
</comment>
<keyword evidence="9 15" id="KW-0863">Zinc-finger</keyword>
<dbReference type="UniPathway" id="UPA00143"/>
<evidence type="ECO:0000313" key="20">
    <source>
        <dbReference type="EnsemblFungi" id="MAPG_09948T0"/>
    </source>
</evidence>
<dbReference type="InterPro" id="IPR057992">
    <property type="entry name" value="TPR_SYVN1_N"/>
</dbReference>
<keyword evidence="10" id="KW-0833">Ubl conjugation pathway</keyword>
<reference evidence="21" key="2">
    <citation type="submission" date="2010-05" db="EMBL/GenBank/DDBJ databases">
        <title>The genome sequence of Magnaporthe poae strain ATCC 64411.</title>
        <authorList>
            <person name="Ma L.-J."/>
            <person name="Dead R."/>
            <person name="Young S."/>
            <person name="Zeng Q."/>
            <person name="Koehrsen M."/>
            <person name="Alvarado L."/>
            <person name="Berlin A."/>
            <person name="Chapman S.B."/>
            <person name="Chen Z."/>
            <person name="Freedman E."/>
            <person name="Gellesch M."/>
            <person name="Goldberg J."/>
            <person name="Griggs A."/>
            <person name="Gujja S."/>
            <person name="Heilman E.R."/>
            <person name="Heiman D."/>
            <person name="Hepburn T."/>
            <person name="Howarth C."/>
            <person name="Jen D."/>
            <person name="Larson L."/>
            <person name="Mehta T."/>
            <person name="Neiman D."/>
            <person name="Pearson M."/>
            <person name="Roberts A."/>
            <person name="Saif S."/>
            <person name="Shea T."/>
            <person name="Shenoy N."/>
            <person name="Sisk P."/>
            <person name="Stolte C."/>
            <person name="Sykes S."/>
            <person name="Walk T."/>
            <person name="White J."/>
            <person name="Yandava C."/>
            <person name="Haas B."/>
            <person name="Nusbaum C."/>
            <person name="Birren B."/>
        </authorList>
    </citation>
    <scope>NUCLEOTIDE SEQUENCE [LARGE SCALE GENOMIC DNA]</scope>
    <source>
        <strain evidence="21">ATCC 64411 / 73-15</strain>
    </source>
</reference>
<dbReference type="STRING" id="644358.A0A0C4EBA1"/>
<dbReference type="Pfam" id="PF12678">
    <property type="entry name" value="zf-rbx1"/>
    <property type="match status" value="1"/>
</dbReference>
<dbReference type="VEuPathDB" id="FungiDB:MAPG_09948"/>
<dbReference type="OMA" id="IMIMANL"/>
<dbReference type="EnsemblFungi" id="MAPG_09948T0">
    <property type="protein sequence ID" value="MAPG_09948T0"/>
    <property type="gene ID" value="MAPG_09948"/>
</dbReference>
<organism evidence="20 21">
    <name type="scientific">Magnaporthiopsis poae (strain ATCC 64411 / 73-15)</name>
    <name type="common">Kentucky bluegrass fungus</name>
    <name type="synonym">Magnaporthe poae</name>
    <dbReference type="NCBI Taxonomy" id="644358"/>
    <lineage>
        <taxon>Eukaryota</taxon>
        <taxon>Fungi</taxon>
        <taxon>Dikarya</taxon>
        <taxon>Ascomycota</taxon>
        <taxon>Pezizomycotina</taxon>
        <taxon>Sordariomycetes</taxon>
        <taxon>Sordariomycetidae</taxon>
        <taxon>Magnaporthales</taxon>
        <taxon>Magnaporthaceae</taxon>
        <taxon>Magnaporthiopsis</taxon>
    </lineage>
</organism>
<dbReference type="GO" id="GO:0005789">
    <property type="term" value="C:endoplasmic reticulum membrane"/>
    <property type="evidence" value="ECO:0007669"/>
    <property type="project" value="UniProtKB-SubCell"/>
</dbReference>
<dbReference type="PANTHER" id="PTHR22763:SF184">
    <property type="entry name" value="E3 UBIQUITIN-PROTEIN LIGASE SYNOVIOLIN"/>
    <property type="match status" value="1"/>
</dbReference>
<dbReference type="eggNOG" id="KOG0802">
    <property type="taxonomic scope" value="Eukaryota"/>
</dbReference>
<dbReference type="GO" id="GO:0061630">
    <property type="term" value="F:ubiquitin protein ligase activity"/>
    <property type="evidence" value="ECO:0007669"/>
    <property type="project" value="UniProtKB-EC"/>
</dbReference>
<reference evidence="19" key="1">
    <citation type="submission" date="2010-05" db="EMBL/GenBank/DDBJ databases">
        <title>The Genome Sequence of Magnaporthe poae strain ATCC 64411.</title>
        <authorList>
            <consortium name="The Broad Institute Genome Sequencing Platform"/>
            <consortium name="Broad Institute Genome Sequencing Center for Infectious Disease"/>
            <person name="Ma L.-J."/>
            <person name="Dead R."/>
            <person name="Young S."/>
            <person name="Zeng Q."/>
            <person name="Koehrsen M."/>
            <person name="Alvarado L."/>
            <person name="Berlin A."/>
            <person name="Chapman S.B."/>
            <person name="Chen Z."/>
            <person name="Freedman E."/>
            <person name="Gellesch M."/>
            <person name="Goldberg J."/>
            <person name="Griggs A."/>
            <person name="Gujja S."/>
            <person name="Heilman E.R."/>
            <person name="Heiman D."/>
            <person name="Hepburn T."/>
            <person name="Howarth C."/>
            <person name="Jen D."/>
            <person name="Larson L."/>
            <person name="Mehta T."/>
            <person name="Neiman D."/>
            <person name="Pearson M."/>
            <person name="Roberts A."/>
            <person name="Saif S."/>
            <person name="Shea T."/>
            <person name="Shenoy N."/>
            <person name="Sisk P."/>
            <person name="Stolte C."/>
            <person name="Sykes S."/>
            <person name="Walk T."/>
            <person name="White J."/>
            <person name="Yandava C."/>
            <person name="Haas B."/>
            <person name="Nusbaum C."/>
            <person name="Birren B."/>
        </authorList>
    </citation>
    <scope>NUCLEOTIDE SEQUENCE</scope>
    <source>
        <strain evidence="19">ATCC 64411</strain>
    </source>
</reference>
<keyword evidence="6" id="KW-0808">Transferase</keyword>
<gene>
    <name evidence="19" type="ORF">MAPG_09948</name>
</gene>
<dbReference type="CDD" id="cd16479">
    <property type="entry name" value="RING-H2_synoviolin"/>
    <property type="match status" value="1"/>
</dbReference>
<feature type="domain" description="RING-type" evidence="18">
    <location>
        <begin position="343"/>
        <end position="394"/>
    </location>
</feature>
<dbReference type="InterPro" id="IPR013083">
    <property type="entry name" value="Znf_RING/FYVE/PHD"/>
</dbReference>
<dbReference type="GO" id="GO:0043161">
    <property type="term" value="P:proteasome-mediated ubiquitin-dependent protein catabolic process"/>
    <property type="evidence" value="ECO:0007669"/>
    <property type="project" value="TreeGrafter"/>
</dbReference>
<dbReference type="GO" id="GO:0016567">
    <property type="term" value="P:protein ubiquitination"/>
    <property type="evidence" value="ECO:0007669"/>
    <property type="project" value="UniProtKB-UniPathway"/>
</dbReference>
<evidence type="ECO:0000256" key="17">
    <source>
        <dbReference type="SAM" id="Phobius"/>
    </source>
</evidence>
<keyword evidence="13 17" id="KW-1133">Transmembrane helix</keyword>
<evidence type="ECO:0000256" key="16">
    <source>
        <dbReference type="SAM" id="MobiDB-lite"/>
    </source>
</evidence>
<evidence type="ECO:0000256" key="12">
    <source>
        <dbReference type="ARBA" id="ARBA00022833"/>
    </source>
</evidence>
<dbReference type="Pfam" id="PF25563">
    <property type="entry name" value="TPR_SYVN1_N"/>
    <property type="match status" value="1"/>
</dbReference>
<feature type="transmembrane region" description="Helical" evidence="17">
    <location>
        <begin position="138"/>
        <end position="159"/>
    </location>
</feature>
<accession>A0A0C4EBA1</accession>
<reference evidence="19" key="3">
    <citation type="submission" date="2011-03" db="EMBL/GenBank/DDBJ databases">
        <title>Annotation of Magnaporthe poae ATCC 64411.</title>
        <authorList>
            <person name="Ma L.-J."/>
            <person name="Dead R."/>
            <person name="Young S.K."/>
            <person name="Zeng Q."/>
            <person name="Gargeya S."/>
            <person name="Fitzgerald M."/>
            <person name="Haas B."/>
            <person name="Abouelleil A."/>
            <person name="Alvarado L."/>
            <person name="Arachchi H.M."/>
            <person name="Berlin A."/>
            <person name="Brown A."/>
            <person name="Chapman S.B."/>
            <person name="Chen Z."/>
            <person name="Dunbar C."/>
            <person name="Freedman E."/>
            <person name="Gearin G."/>
            <person name="Gellesch M."/>
            <person name="Goldberg J."/>
            <person name="Griggs A."/>
            <person name="Gujja S."/>
            <person name="Heiman D."/>
            <person name="Howarth C."/>
            <person name="Larson L."/>
            <person name="Lui A."/>
            <person name="MacDonald P.J.P."/>
            <person name="Mehta T."/>
            <person name="Montmayeur A."/>
            <person name="Murphy C."/>
            <person name="Neiman D."/>
            <person name="Pearson M."/>
            <person name="Priest M."/>
            <person name="Roberts A."/>
            <person name="Saif S."/>
            <person name="Shea T."/>
            <person name="Shenoy N."/>
            <person name="Sisk P."/>
            <person name="Stolte C."/>
            <person name="Sykes S."/>
            <person name="Yandava C."/>
            <person name="Wortman J."/>
            <person name="Nusbaum C."/>
            <person name="Birren B."/>
        </authorList>
    </citation>
    <scope>NUCLEOTIDE SEQUENCE</scope>
    <source>
        <strain evidence="19">ATCC 64411</strain>
    </source>
</reference>
<feature type="transmembrane region" description="Helical" evidence="17">
    <location>
        <begin position="40"/>
        <end position="60"/>
    </location>
</feature>
<dbReference type="Proteomes" id="UP000011715">
    <property type="component" value="Unassembled WGS sequence"/>
</dbReference>
<feature type="compositionally biased region" description="Low complexity" evidence="16">
    <location>
        <begin position="420"/>
        <end position="434"/>
    </location>
</feature>
<reference evidence="20" key="4">
    <citation type="journal article" date="2015" name="G3 (Bethesda)">
        <title>Genome sequences of three phytopathogenic species of the Magnaporthaceae family of fungi.</title>
        <authorList>
            <person name="Okagaki L.H."/>
            <person name="Nunes C.C."/>
            <person name="Sailsbery J."/>
            <person name="Clay B."/>
            <person name="Brown D."/>
            <person name="John T."/>
            <person name="Oh Y."/>
            <person name="Young N."/>
            <person name="Fitzgerald M."/>
            <person name="Haas B.J."/>
            <person name="Zeng Q."/>
            <person name="Young S."/>
            <person name="Adiconis X."/>
            <person name="Fan L."/>
            <person name="Levin J.Z."/>
            <person name="Mitchell T.K."/>
            <person name="Okubara P.A."/>
            <person name="Farman M.L."/>
            <person name="Kohn L.M."/>
            <person name="Birren B."/>
            <person name="Ma L.-J."/>
            <person name="Dean R.A."/>
        </authorList>
    </citation>
    <scope>NUCLEOTIDE SEQUENCE</scope>
    <source>
        <strain evidence="20">ATCC 64411 / 73-15</strain>
    </source>
</reference>
<sequence length="623" mass="69084">MRLAWYAGASTALAGAVVASAFHQRANFYSAMVHLSQSNISIMIVVNVILLIYTGFVYGLQRLCFGQLRPVEVEQLYDKGWIAVTETCLAMTLFKDDLGAFSMIMFTALLTGKVWAWIGDGRVEILEQQPPANPRLFHARLIGSLALSLLYNFTMCLYATRTVVRAAEFGMMVMFLFEFAILLVSSTQTSLRYVVSLYEQRVLKAQMQHGLETRRRHIREQRADILRRRESGQATDAEYEDPLPDENDVEEMDIEVPGWESKGHWILLLDLIADFVKLALYSVFFLVLAIFSGLPLHIMRDLFMTTRSFIKRLGALLRYRQAVKDLGRYPDATQEDLARENTCIICREEMRQWNPEDVSHVERTRPKKLPCGHILHFGCLKSWLERQQVCPTCRRSVVMNGVDADGNRNGAAQRPGGGFAPNRAGAGPAAPGAPDNRQGRPPRQGRANVRMFNFGPIRLGFAQGAPADFQDMAEMMGVPREDAAAALAGAPAQNAQPAAAQNAQPAAQQLQPAAAGALPNPAPPMSTVLIREQLRAVERNIQNETISLRLAENEAQTLRLLIEHIELIRMRQAQLLAAAYSPPVPPRNILVARNPGAGAQNRPQPAPAPAADSAASPTWNARQ</sequence>
<evidence type="ECO:0000256" key="3">
    <source>
        <dbReference type="ARBA" id="ARBA00004906"/>
    </source>
</evidence>
<dbReference type="AlphaFoldDB" id="A0A0C4EBA1"/>
<dbReference type="GO" id="GO:0036503">
    <property type="term" value="P:ERAD pathway"/>
    <property type="evidence" value="ECO:0007669"/>
    <property type="project" value="TreeGrafter"/>
</dbReference>
<evidence type="ECO:0000256" key="7">
    <source>
        <dbReference type="ARBA" id="ARBA00022692"/>
    </source>
</evidence>
<keyword evidence="21" id="KW-1185">Reference proteome</keyword>
<name>A0A0C4EBA1_MAGP6</name>
<feature type="region of interest" description="Disordered" evidence="16">
    <location>
        <begin position="404"/>
        <end position="447"/>
    </location>
</feature>
<comment type="pathway">
    <text evidence="3">Protein modification; protein ubiquitination.</text>
</comment>
<evidence type="ECO:0000256" key="14">
    <source>
        <dbReference type="ARBA" id="ARBA00023136"/>
    </source>
</evidence>
<dbReference type="EMBL" id="ADBL01002555">
    <property type="status" value="NOT_ANNOTATED_CDS"/>
    <property type="molecule type" value="Genomic_DNA"/>
</dbReference>
<evidence type="ECO:0000256" key="6">
    <source>
        <dbReference type="ARBA" id="ARBA00022679"/>
    </source>
</evidence>
<reference evidence="20" key="5">
    <citation type="submission" date="2015-06" db="UniProtKB">
        <authorList>
            <consortium name="EnsemblFungi"/>
        </authorList>
    </citation>
    <scope>IDENTIFICATION</scope>
    <source>
        <strain evidence="20">ATCC 64411</strain>
    </source>
</reference>
<feature type="compositionally biased region" description="Low complexity" evidence="16">
    <location>
        <begin position="595"/>
        <end position="617"/>
    </location>
</feature>
<keyword evidence="12" id="KW-0862">Zinc</keyword>
<evidence type="ECO:0000256" key="10">
    <source>
        <dbReference type="ARBA" id="ARBA00022786"/>
    </source>
</evidence>
<dbReference type="SUPFAM" id="SSF57850">
    <property type="entry name" value="RING/U-box"/>
    <property type="match status" value="1"/>
</dbReference>
<dbReference type="OrthoDB" id="7759664at2759"/>
<dbReference type="SMART" id="SM00184">
    <property type="entry name" value="RING"/>
    <property type="match status" value="1"/>
</dbReference>
<dbReference type="EC" id="2.3.2.27" evidence="5"/>
<dbReference type="EMBL" id="GL876977">
    <property type="protein sequence ID" value="KLU91428.1"/>
    <property type="molecule type" value="Genomic_DNA"/>
</dbReference>
<evidence type="ECO:0000256" key="4">
    <source>
        <dbReference type="ARBA" id="ARBA00010089"/>
    </source>
</evidence>
<dbReference type="InterPro" id="IPR024766">
    <property type="entry name" value="Znf_RING_H2"/>
</dbReference>
<proteinExistence type="inferred from homology"/>
<evidence type="ECO:0000256" key="1">
    <source>
        <dbReference type="ARBA" id="ARBA00000900"/>
    </source>
</evidence>
<keyword evidence="11" id="KW-0256">Endoplasmic reticulum</keyword>
<feature type="transmembrane region" description="Helical" evidence="17">
    <location>
        <begin position="278"/>
        <end position="298"/>
    </location>
</feature>
<evidence type="ECO:0000256" key="11">
    <source>
        <dbReference type="ARBA" id="ARBA00022824"/>
    </source>
</evidence>
<dbReference type="InterPro" id="IPR050731">
    <property type="entry name" value="HRD1_E3_ubiq-ligases"/>
</dbReference>
<evidence type="ECO:0000256" key="5">
    <source>
        <dbReference type="ARBA" id="ARBA00012483"/>
    </source>
</evidence>
<evidence type="ECO:0000256" key="2">
    <source>
        <dbReference type="ARBA" id="ARBA00004477"/>
    </source>
</evidence>